<accession>A0ACB7WEG4</accession>
<protein>
    <submittedName>
        <fullName evidence="1">DnaJ domain-containing protein</fullName>
    </submittedName>
</protein>
<proteinExistence type="predicted"/>
<gene>
    <name evidence="1" type="ORF">IHE45_04G090600</name>
</gene>
<reference evidence="2" key="1">
    <citation type="journal article" date="2022" name="Nat. Commun.">
        <title>Chromosome evolution and the genetic basis of agronomically important traits in greater yam.</title>
        <authorList>
            <person name="Bredeson J.V."/>
            <person name="Lyons J.B."/>
            <person name="Oniyinde I.O."/>
            <person name="Okereke N.R."/>
            <person name="Kolade O."/>
            <person name="Nnabue I."/>
            <person name="Nwadili C.O."/>
            <person name="Hribova E."/>
            <person name="Parker M."/>
            <person name="Nwogha J."/>
            <person name="Shu S."/>
            <person name="Carlson J."/>
            <person name="Kariba R."/>
            <person name="Muthemba S."/>
            <person name="Knop K."/>
            <person name="Barton G.J."/>
            <person name="Sherwood A.V."/>
            <person name="Lopez-Montes A."/>
            <person name="Asiedu R."/>
            <person name="Jamnadass R."/>
            <person name="Muchugi A."/>
            <person name="Goodstein D."/>
            <person name="Egesi C.N."/>
            <person name="Featherston J."/>
            <person name="Asfaw A."/>
            <person name="Simpson G.G."/>
            <person name="Dolezel J."/>
            <person name="Hendre P.S."/>
            <person name="Van Deynze A."/>
            <person name="Kumar P.L."/>
            <person name="Obidiegwu J.E."/>
            <person name="Bhattacharjee R."/>
            <person name="Rokhsar D.S."/>
        </authorList>
    </citation>
    <scope>NUCLEOTIDE SEQUENCE [LARGE SCALE GENOMIC DNA]</scope>
    <source>
        <strain evidence="2">cv. TDa95/00328</strain>
    </source>
</reference>
<evidence type="ECO:0000313" key="1">
    <source>
        <dbReference type="EMBL" id="KAH7686228.1"/>
    </source>
</evidence>
<comment type="caution">
    <text evidence="1">The sequence shown here is derived from an EMBL/GenBank/DDBJ whole genome shotgun (WGS) entry which is preliminary data.</text>
</comment>
<organism evidence="1 2">
    <name type="scientific">Dioscorea alata</name>
    <name type="common">Purple yam</name>
    <dbReference type="NCBI Taxonomy" id="55571"/>
    <lineage>
        <taxon>Eukaryota</taxon>
        <taxon>Viridiplantae</taxon>
        <taxon>Streptophyta</taxon>
        <taxon>Embryophyta</taxon>
        <taxon>Tracheophyta</taxon>
        <taxon>Spermatophyta</taxon>
        <taxon>Magnoliopsida</taxon>
        <taxon>Liliopsida</taxon>
        <taxon>Dioscoreales</taxon>
        <taxon>Dioscoreaceae</taxon>
        <taxon>Dioscorea</taxon>
    </lineage>
</organism>
<dbReference type="EMBL" id="CM037014">
    <property type="protein sequence ID" value="KAH7686228.1"/>
    <property type="molecule type" value="Genomic_DNA"/>
</dbReference>
<keyword evidence="2" id="KW-1185">Reference proteome</keyword>
<sequence>MESSNGRAEAKQNLDMARRLLAQRDLAGCKAFAEKAIDSDPLADPAADHILAIAGVLLAASSRRVNNHVDWYAVLDLPARSSSAEVRRSYRRLSLLLRQDPSTSSFSDTASDALRLVSDAWGALSDPYKKSLFDSEILASASYHQDQPAETFWTACPSCCHIHQYDRAYIGLNLRCPSCQKAFQASELPSPPPVVPGTDMYYCSWGFFPLGFSGQPQDGWKPFYPVAPQVSSDIEGFMRAQAEEAKRDGFMRAQEEEAKRDGFLRAQEEEAKRDDSIPAPPKNGKHFKKVVAKRKTGEVLEGTPARPVNIDINEDEFAEEGSQAKPVCLDINEKVQEDDVDDPNFNLDLDVTEELFGNLESFNVF</sequence>
<evidence type="ECO:0000313" key="2">
    <source>
        <dbReference type="Proteomes" id="UP000827976"/>
    </source>
</evidence>
<dbReference type="Proteomes" id="UP000827976">
    <property type="component" value="Chromosome 4"/>
</dbReference>
<name>A0ACB7WEG4_DIOAL</name>